<sequence length="40" mass="4733">MSGSEDIAQQQAWPLWTLIADQLRSKRLTRRYSGWRAERA</sequence>
<organism evidence="1 2">
    <name type="scientific">Roseateles saccharophilus</name>
    <name type="common">Pseudomonas saccharophila</name>
    <dbReference type="NCBI Taxonomy" id="304"/>
    <lineage>
        <taxon>Bacteria</taxon>
        <taxon>Pseudomonadati</taxon>
        <taxon>Pseudomonadota</taxon>
        <taxon>Betaproteobacteria</taxon>
        <taxon>Burkholderiales</taxon>
        <taxon>Sphaerotilaceae</taxon>
        <taxon>Roseateles</taxon>
    </lineage>
</organism>
<dbReference type="Proteomes" id="UP001180453">
    <property type="component" value="Unassembled WGS sequence"/>
</dbReference>
<keyword evidence="2" id="KW-1185">Reference proteome</keyword>
<dbReference type="RefSeq" id="WP_310271026.1">
    <property type="nucleotide sequence ID" value="NZ_JAVDXU010000004.1"/>
</dbReference>
<comment type="caution">
    <text evidence="1">The sequence shown here is derived from an EMBL/GenBank/DDBJ whole genome shotgun (WGS) entry which is preliminary data.</text>
</comment>
<accession>A0ABU1YTS2</accession>
<gene>
    <name evidence="1" type="ORF">J2X20_004924</name>
</gene>
<proteinExistence type="predicted"/>
<dbReference type="EMBL" id="JAVDXU010000004">
    <property type="protein sequence ID" value="MDR7272250.1"/>
    <property type="molecule type" value="Genomic_DNA"/>
</dbReference>
<protein>
    <submittedName>
        <fullName evidence="1">Uncharacterized protein</fullName>
    </submittedName>
</protein>
<evidence type="ECO:0000313" key="1">
    <source>
        <dbReference type="EMBL" id="MDR7272250.1"/>
    </source>
</evidence>
<evidence type="ECO:0000313" key="2">
    <source>
        <dbReference type="Proteomes" id="UP001180453"/>
    </source>
</evidence>
<name>A0ABU1YTS2_ROSSA</name>
<reference evidence="1 2" key="1">
    <citation type="submission" date="2023-07" db="EMBL/GenBank/DDBJ databases">
        <title>Sorghum-associated microbial communities from plants grown in Nebraska, USA.</title>
        <authorList>
            <person name="Schachtman D."/>
        </authorList>
    </citation>
    <scope>NUCLEOTIDE SEQUENCE [LARGE SCALE GENOMIC DNA]</scope>
    <source>
        <strain evidence="1 2">BE314</strain>
    </source>
</reference>